<dbReference type="AlphaFoldDB" id="A0A3M7QZ36"/>
<dbReference type="EMBL" id="REGN01004757">
    <property type="protein sequence ID" value="RNA16235.1"/>
    <property type="molecule type" value="Genomic_DNA"/>
</dbReference>
<accession>A0A3M7QZ36</accession>
<gene>
    <name evidence="2" type="ORF">BpHYR1_018771</name>
</gene>
<protein>
    <submittedName>
        <fullName evidence="2">Uncharacterized protein</fullName>
    </submittedName>
</protein>
<evidence type="ECO:0000256" key="1">
    <source>
        <dbReference type="SAM" id="Phobius"/>
    </source>
</evidence>
<feature type="transmembrane region" description="Helical" evidence="1">
    <location>
        <begin position="54"/>
        <end position="78"/>
    </location>
</feature>
<organism evidence="2 3">
    <name type="scientific">Brachionus plicatilis</name>
    <name type="common">Marine rotifer</name>
    <name type="synonym">Brachionus muelleri</name>
    <dbReference type="NCBI Taxonomy" id="10195"/>
    <lineage>
        <taxon>Eukaryota</taxon>
        <taxon>Metazoa</taxon>
        <taxon>Spiralia</taxon>
        <taxon>Gnathifera</taxon>
        <taxon>Rotifera</taxon>
        <taxon>Eurotatoria</taxon>
        <taxon>Monogononta</taxon>
        <taxon>Pseudotrocha</taxon>
        <taxon>Ploima</taxon>
        <taxon>Brachionidae</taxon>
        <taxon>Brachionus</taxon>
    </lineage>
</organism>
<evidence type="ECO:0000313" key="3">
    <source>
        <dbReference type="Proteomes" id="UP000276133"/>
    </source>
</evidence>
<reference evidence="2 3" key="1">
    <citation type="journal article" date="2018" name="Sci. Rep.">
        <title>Genomic signatures of local adaptation to the degree of environmental predictability in rotifers.</title>
        <authorList>
            <person name="Franch-Gras L."/>
            <person name="Hahn C."/>
            <person name="Garcia-Roger E.M."/>
            <person name="Carmona M.J."/>
            <person name="Serra M."/>
            <person name="Gomez A."/>
        </authorList>
    </citation>
    <scope>NUCLEOTIDE SEQUENCE [LARGE SCALE GENOMIC DNA]</scope>
    <source>
        <strain evidence="2">HYR1</strain>
    </source>
</reference>
<sequence length="123" mass="14657">MEQEILYLDTEYKQIIFEKHRYQKNEKKTISNIDCGLIALGYALSLAINLDPVAFFIVAVWLFFLLYTSHMIFFKALFKITSLRAIKLKDIFKRKENIWNKLDYCLSFRTNQTISLNFEQSIN</sequence>
<keyword evidence="1" id="KW-0812">Transmembrane</keyword>
<feature type="transmembrane region" description="Helical" evidence="1">
    <location>
        <begin position="29"/>
        <end position="48"/>
    </location>
</feature>
<comment type="caution">
    <text evidence="2">The sequence shown here is derived from an EMBL/GenBank/DDBJ whole genome shotgun (WGS) entry which is preliminary data.</text>
</comment>
<keyword evidence="3" id="KW-1185">Reference proteome</keyword>
<proteinExistence type="predicted"/>
<name>A0A3M7QZ36_BRAPC</name>
<dbReference type="Proteomes" id="UP000276133">
    <property type="component" value="Unassembled WGS sequence"/>
</dbReference>
<keyword evidence="1" id="KW-1133">Transmembrane helix</keyword>
<keyword evidence="1" id="KW-0472">Membrane</keyword>
<evidence type="ECO:0000313" key="2">
    <source>
        <dbReference type="EMBL" id="RNA16235.1"/>
    </source>
</evidence>